<evidence type="ECO:0000256" key="1">
    <source>
        <dbReference type="SAM" id="MobiDB-lite"/>
    </source>
</evidence>
<organism evidence="2 3">
    <name type="scientific">Candidatus Sulfuritelmatomonas gaucii</name>
    <dbReference type="NCBI Taxonomy" id="2043161"/>
    <lineage>
        <taxon>Bacteria</taxon>
        <taxon>Pseudomonadati</taxon>
        <taxon>Acidobacteriota</taxon>
        <taxon>Terriglobia</taxon>
        <taxon>Terriglobales</taxon>
        <taxon>Acidobacteriaceae</taxon>
        <taxon>Candidatus Sulfuritelmatomonas</taxon>
    </lineage>
</organism>
<dbReference type="EMBL" id="OKRB01000086">
    <property type="protein sequence ID" value="SPE20936.1"/>
    <property type="molecule type" value="Genomic_DNA"/>
</dbReference>
<evidence type="ECO:0000313" key="2">
    <source>
        <dbReference type="EMBL" id="SPE20936.1"/>
    </source>
</evidence>
<name>A0A2N9LCD4_9BACT</name>
<reference evidence="3" key="1">
    <citation type="submission" date="2018-02" db="EMBL/GenBank/DDBJ databases">
        <authorList>
            <person name="Hausmann B."/>
        </authorList>
    </citation>
    <scope>NUCLEOTIDE SEQUENCE [LARGE SCALE GENOMIC DNA]</scope>
    <source>
        <strain evidence="3">Peat soil MAG SbA5</strain>
    </source>
</reference>
<proteinExistence type="predicted"/>
<dbReference type="Proteomes" id="UP000239735">
    <property type="component" value="Unassembled WGS sequence"/>
</dbReference>
<evidence type="ECO:0000313" key="3">
    <source>
        <dbReference type="Proteomes" id="UP000239735"/>
    </source>
</evidence>
<feature type="region of interest" description="Disordered" evidence="1">
    <location>
        <begin position="1"/>
        <end position="54"/>
    </location>
</feature>
<dbReference type="AlphaFoldDB" id="A0A2N9LCD4"/>
<gene>
    <name evidence="2" type="ORF">SBA5_30141</name>
</gene>
<accession>A0A2N9LCD4</accession>
<protein>
    <submittedName>
        <fullName evidence="2">Uncharacterized protein</fullName>
    </submittedName>
</protein>
<sequence length="54" mass="5653">MAAGETRTGLVQAGTPDLRPPASEPKSLAGAPRLLYPGRDTQRGPSRQAILTKP</sequence>